<dbReference type="OrthoDB" id="9787807at2"/>
<name>A0A1H0KXN5_9ACTN</name>
<keyword evidence="3" id="KW-1185">Reference proteome</keyword>
<gene>
    <name evidence="2" type="ORF">SAMN05660199_02268</name>
</gene>
<evidence type="ECO:0000313" key="2">
    <source>
        <dbReference type="EMBL" id="SDO60531.1"/>
    </source>
</evidence>
<dbReference type="GO" id="GO:0008757">
    <property type="term" value="F:S-adenosylmethionine-dependent methyltransferase activity"/>
    <property type="evidence" value="ECO:0007669"/>
    <property type="project" value="InterPro"/>
</dbReference>
<evidence type="ECO:0000313" key="3">
    <source>
        <dbReference type="Proteomes" id="UP000199088"/>
    </source>
</evidence>
<dbReference type="EMBL" id="FNIR01000006">
    <property type="protein sequence ID" value="SDO60531.1"/>
    <property type="molecule type" value="Genomic_DNA"/>
</dbReference>
<dbReference type="InterPro" id="IPR013216">
    <property type="entry name" value="Methyltransf_11"/>
</dbReference>
<feature type="domain" description="Methyltransferase type 11" evidence="1">
    <location>
        <begin position="95"/>
        <end position="155"/>
    </location>
</feature>
<dbReference type="AlphaFoldDB" id="A0A1H0KXN5"/>
<dbReference type="STRING" id="1052260.SAMN05660199_02268"/>
<accession>A0A1H0KXN5</accession>
<evidence type="ECO:0000259" key="1">
    <source>
        <dbReference type="Pfam" id="PF08241"/>
    </source>
</evidence>
<sequence length="219" mass="23411">MLVTSRSFDEYRAFFGLTDDDLGRRVLDCCAGASGFTAVLAQCGGQVVAVDPAYAGGPDALARAARDGTSGGQAIITDHHDRFTWRWYGSPERRAEMRAAAQRAFSADVVGRSGGYVAGALPALPFTDGAFDLALCSHLLFTWSDVLDQAWHEAALVELLRVAAEVRVFPLVVQGTGDDVPFLADLVAALRERGYAADTVPVGYEFQRGADRMLVVGHG</sequence>
<protein>
    <recommendedName>
        <fullName evidence="1">Methyltransferase type 11 domain-containing protein</fullName>
    </recommendedName>
</protein>
<dbReference type="Proteomes" id="UP000199088">
    <property type="component" value="Unassembled WGS sequence"/>
</dbReference>
<dbReference type="Pfam" id="PF08241">
    <property type="entry name" value="Methyltransf_11"/>
    <property type="match status" value="1"/>
</dbReference>
<reference evidence="3" key="1">
    <citation type="submission" date="2016-10" db="EMBL/GenBank/DDBJ databases">
        <authorList>
            <person name="Varghese N."/>
            <person name="Submissions S."/>
        </authorList>
    </citation>
    <scope>NUCLEOTIDE SEQUENCE [LARGE SCALE GENOMIC DNA]</scope>
    <source>
        <strain evidence="3">DSM 45843</strain>
    </source>
</reference>
<proteinExistence type="predicted"/>
<dbReference type="InterPro" id="IPR029063">
    <property type="entry name" value="SAM-dependent_MTases_sf"/>
</dbReference>
<organism evidence="2 3">
    <name type="scientific">Klenkia soli</name>
    <dbReference type="NCBI Taxonomy" id="1052260"/>
    <lineage>
        <taxon>Bacteria</taxon>
        <taxon>Bacillati</taxon>
        <taxon>Actinomycetota</taxon>
        <taxon>Actinomycetes</taxon>
        <taxon>Geodermatophilales</taxon>
        <taxon>Geodermatophilaceae</taxon>
        <taxon>Klenkia</taxon>
    </lineage>
</organism>
<dbReference type="Gene3D" id="3.40.50.150">
    <property type="entry name" value="Vaccinia Virus protein VP39"/>
    <property type="match status" value="1"/>
</dbReference>
<dbReference type="SUPFAM" id="SSF53335">
    <property type="entry name" value="S-adenosyl-L-methionine-dependent methyltransferases"/>
    <property type="match status" value="1"/>
</dbReference>